<dbReference type="OrthoDB" id="427280at2759"/>
<protein>
    <submittedName>
        <fullName evidence="1">Uncharacterized protein</fullName>
    </submittedName>
</protein>
<name>A0A2G2WHY0_CAPBA</name>
<keyword evidence="2" id="KW-1185">Reference proteome</keyword>
<reference evidence="1 2" key="1">
    <citation type="journal article" date="2017" name="Genome Biol.">
        <title>New reference genome sequences of hot pepper reveal the massive evolution of plant disease-resistance genes by retroduplication.</title>
        <authorList>
            <person name="Kim S."/>
            <person name="Park J."/>
            <person name="Yeom S.I."/>
            <person name="Kim Y.M."/>
            <person name="Seo E."/>
            <person name="Kim K.T."/>
            <person name="Kim M.S."/>
            <person name="Lee J.M."/>
            <person name="Cheong K."/>
            <person name="Shin H.S."/>
            <person name="Kim S.B."/>
            <person name="Han K."/>
            <person name="Lee J."/>
            <person name="Park M."/>
            <person name="Lee H.A."/>
            <person name="Lee H.Y."/>
            <person name="Lee Y."/>
            <person name="Oh S."/>
            <person name="Lee J.H."/>
            <person name="Choi E."/>
            <person name="Choi E."/>
            <person name="Lee S.E."/>
            <person name="Jeon J."/>
            <person name="Kim H."/>
            <person name="Choi G."/>
            <person name="Song H."/>
            <person name="Lee J."/>
            <person name="Lee S.C."/>
            <person name="Kwon J.K."/>
            <person name="Lee H.Y."/>
            <person name="Koo N."/>
            <person name="Hong Y."/>
            <person name="Kim R.W."/>
            <person name="Kang W.H."/>
            <person name="Huh J.H."/>
            <person name="Kang B.C."/>
            <person name="Yang T.J."/>
            <person name="Lee Y.H."/>
            <person name="Bennetzen J.L."/>
            <person name="Choi D."/>
        </authorList>
    </citation>
    <scope>NUCLEOTIDE SEQUENCE [LARGE SCALE GENOMIC DNA]</scope>
    <source>
        <strain evidence="2">cv. PBC81</strain>
    </source>
</reference>
<dbReference type="AlphaFoldDB" id="A0A2G2WHY0"/>
<accession>A0A2G2WHY0</accession>
<reference evidence="2" key="2">
    <citation type="journal article" date="2017" name="J. Anim. Genet.">
        <title>Multiple reference genome sequences of hot pepper reveal the massive evolution of plant disease resistance genes by retroduplication.</title>
        <authorList>
            <person name="Kim S."/>
            <person name="Park J."/>
            <person name="Yeom S.-I."/>
            <person name="Kim Y.-M."/>
            <person name="Seo E."/>
            <person name="Kim K.-T."/>
            <person name="Kim M.-S."/>
            <person name="Lee J.M."/>
            <person name="Cheong K."/>
            <person name="Shin H.-S."/>
            <person name="Kim S.-B."/>
            <person name="Han K."/>
            <person name="Lee J."/>
            <person name="Park M."/>
            <person name="Lee H.-A."/>
            <person name="Lee H.-Y."/>
            <person name="Lee Y."/>
            <person name="Oh S."/>
            <person name="Lee J.H."/>
            <person name="Choi E."/>
            <person name="Choi E."/>
            <person name="Lee S.E."/>
            <person name="Jeon J."/>
            <person name="Kim H."/>
            <person name="Choi G."/>
            <person name="Song H."/>
            <person name="Lee J."/>
            <person name="Lee S.-C."/>
            <person name="Kwon J.-K."/>
            <person name="Lee H.-Y."/>
            <person name="Koo N."/>
            <person name="Hong Y."/>
            <person name="Kim R.W."/>
            <person name="Kang W.-H."/>
            <person name="Huh J.H."/>
            <person name="Kang B.-C."/>
            <person name="Yang T.-J."/>
            <person name="Lee Y.-H."/>
            <person name="Bennetzen J.L."/>
            <person name="Choi D."/>
        </authorList>
    </citation>
    <scope>NUCLEOTIDE SEQUENCE [LARGE SCALE GENOMIC DNA]</scope>
    <source>
        <strain evidence="2">cv. PBC81</strain>
    </source>
</reference>
<evidence type="ECO:0000313" key="1">
    <source>
        <dbReference type="EMBL" id="PHT44750.1"/>
    </source>
</evidence>
<dbReference type="STRING" id="33114.A0A2G2WHY0"/>
<sequence length="102" mass="11893">MLFENFSTELDDFKSKYNDVVVHYNVEASDESFQYLELKLEYAPMIVITEIDNPKYIKNHVKLDDLTTFLKDYKLRSHVLLVVGSFDVVLVSSCIVETLNHN</sequence>
<organism evidence="1 2">
    <name type="scientific">Capsicum baccatum</name>
    <name type="common">Peruvian pepper</name>
    <dbReference type="NCBI Taxonomy" id="33114"/>
    <lineage>
        <taxon>Eukaryota</taxon>
        <taxon>Viridiplantae</taxon>
        <taxon>Streptophyta</taxon>
        <taxon>Embryophyta</taxon>
        <taxon>Tracheophyta</taxon>
        <taxon>Spermatophyta</taxon>
        <taxon>Magnoliopsida</taxon>
        <taxon>eudicotyledons</taxon>
        <taxon>Gunneridae</taxon>
        <taxon>Pentapetalae</taxon>
        <taxon>asterids</taxon>
        <taxon>lamiids</taxon>
        <taxon>Solanales</taxon>
        <taxon>Solanaceae</taxon>
        <taxon>Solanoideae</taxon>
        <taxon>Capsiceae</taxon>
        <taxon>Capsicum</taxon>
    </lineage>
</organism>
<evidence type="ECO:0000313" key="2">
    <source>
        <dbReference type="Proteomes" id="UP000224567"/>
    </source>
</evidence>
<proteinExistence type="predicted"/>
<dbReference type="EMBL" id="MLFT02000006">
    <property type="protein sequence ID" value="PHT44750.1"/>
    <property type="molecule type" value="Genomic_DNA"/>
</dbReference>
<gene>
    <name evidence="1" type="ORF">CQW23_13908</name>
</gene>
<dbReference type="Proteomes" id="UP000224567">
    <property type="component" value="Unassembled WGS sequence"/>
</dbReference>
<comment type="caution">
    <text evidence="1">The sequence shown here is derived from an EMBL/GenBank/DDBJ whole genome shotgun (WGS) entry which is preliminary data.</text>
</comment>